<comment type="caution">
    <text evidence="18">The sequence shown here is derived from an EMBL/GenBank/DDBJ whole genome shotgun (WGS) entry which is preliminary data.</text>
</comment>
<dbReference type="PANTHER" id="PTHR43447">
    <property type="entry name" value="ALPHA-AMYLASE"/>
    <property type="match status" value="1"/>
</dbReference>
<evidence type="ECO:0000256" key="8">
    <source>
        <dbReference type="ARBA" id="ARBA00022801"/>
    </source>
</evidence>
<dbReference type="Proteomes" id="UP001162164">
    <property type="component" value="Unassembled WGS sequence"/>
</dbReference>
<dbReference type="Pfam" id="PF00128">
    <property type="entry name" value="Alpha-amylase"/>
    <property type="match status" value="1"/>
</dbReference>
<dbReference type="SUPFAM" id="SSF51445">
    <property type="entry name" value="(Trans)glycosidases"/>
    <property type="match status" value="1"/>
</dbReference>
<comment type="similarity">
    <text evidence="4 14">Belongs to the glycosyl hydrolase 13 family.</text>
</comment>
<sequence length="394" mass="43777">MIKRCNNVGVKIYVDAVFNHMAAIGGAGIAGSGCNPREKDYPGVPYKFNNFHPSCTVNDYQDAKNVRNCELVGLKDLNQTLEYVRQQIANYLNHCVNLGAAGFRVDAAKHMWPSDLKAIYKRVNNLPSGRRPFFYQEVIDLGHEAVSKYEYIDFGAVLEFKYGTELGNAFQGRNLLKNLENWGPEWGLLNSEDAVAFIDNHDNQRTGSKAILTYMNPKPYKMAIAFMLAHPYGATKIISGYRFGSKDEGPPNENGNIIGPGFNHDGSCTNGWVCEHRWRQIYNMVAFRNTVKGTEITDWWDDGSNQIAFGRGDRGFIAFALEGDINRSFDTSLSAGVYCDVISGGLENGRCTGKSVAVDSSGSAVVHLLETEEDGVLAIHVDAKLEVNFEMYIF</sequence>
<keyword evidence="13 15" id="KW-0326">Glycosidase</keyword>
<evidence type="ECO:0000256" key="3">
    <source>
        <dbReference type="ARBA" id="ARBA00001923"/>
    </source>
</evidence>
<dbReference type="InterPro" id="IPR013780">
    <property type="entry name" value="Glyco_hydro_b"/>
</dbReference>
<reference evidence="18" key="1">
    <citation type="journal article" date="2023" name="Insect Mol. Biol.">
        <title>Genome sequencing provides insights into the evolution of gene families encoding plant cell wall-degrading enzymes in longhorned beetles.</title>
        <authorList>
            <person name="Shin N.R."/>
            <person name="Okamura Y."/>
            <person name="Kirsch R."/>
            <person name="Pauchet Y."/>
        </authorList>
    </citation>
    <scope>NUCLEOTIDE SEQUENCE</scope>
    <source>
        <strain evidence="18">MMC_N1</strain>
    </source>
</reference>
<keyword evidence="9" id="KW-0106">Calcium</keyword>
<evidence type="ECO:0000256" key="9">
    <source>
        <dbReference type="ARBA" id="ARBA00022837"/>
    </source>
</evidence>
<evidence type="ECO:0000259" key="16">
    <source>
        <dbReference type="SMART" id="SM00632"/>
    </source>
</evidence>
<keyword evidence="19" id="KW-1185">Reference proteome</keyword>
<dbReference type="InterPro" id="IPR031319">
    <property type="entry name" value="A-amylase_C"/>
</dbReference>
<dbReference type="EMBL" id="JAPWTJ010001815">
    <property type="protein sequence ID" value="KAJ8969369.1"/>
    <property type="molecule type" value="Genomic_DNA"/>
</dbReference>
<feature type="domain" description="Alpha-amylase C-terminal" evidence="16">
    <location>
        <begin position="297"/>
        <end position="384"/>
    </location>
</feature>
<evidence type="ECO:0000256" key="12">
    <source>
        <dbReference type="ARBA" id="ARBA00023277"/>
    </source>
</evidence>
<name>A0ABQ9IZX8_9CUCU</name>
<evidence type="ECO:0000256" key="7">
    <source>
        <dbReference type="ARBA" id="ARBA00022723"/>
    </source>
</evidence>
<evidence type="ECO:0000256" key="14">
    <source>
        <dbReference type="RuleBase" id="RU003615"/>
    </source>
</evidence>
<evidence type="ECO:0000256" key="1">
    <source>
        <dbReference type="ARBA" id="ARBA00000548"/>
    </source>
</evidence>
<evidence type="ECO:0000256" key="4">
    <source>
        <dbReference type="ARBA" id="ARBA00008061"/>
    </source>
</evidence>
<dbReference type="InterPro" id="IPR006047">
    <property type="entry name" value="GH13_cat_dom"/>
</dbReference>
<evidence type="ECO:0000256" key="5">
    <source>
        <dbReference type="ARBA" id="ARBA00011245"/>
    </source>
</evidence>
<proteinExistence type="inferred from homology"/>
<dbReference type="PROSITE" id="PS51257">
    <property type="entry name" value="PROKAR_LIPOPROTEIN"/>
    <property type="match status" value="1"/>
</dbReference>
<protein>
    <recommendedName>
        <fullName evidence="6 15">Alpha-amylase</fullName>
        <ecNumber evidence="6 15">3.2.1.1</ecNumber>
    </recommendedName>
</protein>
<dbReference type="Gene3D" id="3.20.20.80">
    <property type="entry name" value="Glycosidases"/>
    <property type="match status" value="1"/>
</dbReference>
<keyword evidence="7" id="KW-0479">Metal-binding</keyword>
<dbReference type="SMART" id="SM00642">
    <property type="entry name" value="Aamy"/>
    <property type="match status" value="1"/>
</dbReference>
<dbReference type="Pfam" id="PF02806">
    <property type="entry name" value="Alpha-amylase_C"/>
    <property type="match status" value="1"/>
</dbReference>
<dbReference type="SMART" id="SM00632">
    <property type="entry name" value="Aamy_C"/>
    <property type="match status" value="1"/>
</dbReference>
<organism evidence="18 19">
    <name type="scientific">Molorchus minor</name>
    <dbReference type="NCBI Taxonomy" id="1323400"/>
    <lineage>
        <taxon>Eukaryota</taxon>
        <taxon>Metazoa</taxon>
        <taxon>Ecdysozoa</taxon>
        <taxon>Arthropoda</taxon>
        <taxon>Hexapoda</taxon>
        <taxon>Insecta</taxon>
        <taxon>Pterygota</taxon>
        <taxon>Neoptera</taxon>
        <taxon>Endopterygota</taxon>
        <taxon>Coleoptera</taxon>
        <taxon>Polyphaga</taxon>
        <taxon>Cucujiformia</taxon>
        <taxon>Chrysomeloidea</taxon>
        <taxon>Cerambycidae</taxon>
        <taxon>Lamiinae</taxon>
        <taxon>Monochamini</taxon>
        <taxon>Molorchus</taxon>
    </lineage>
</organism>
<keyword evidence="12 15" id="KW-0119">Carbohydrate metabolism</keyword>
<evidence type="ECO:0000313" key="19">
    <source>
        <dbReference type="Proteomes" id="UP001162164"/>
    </source>
</evidence>
<dbReference type="EC" id="3.2.1.1" evidence="6 15"/>
<evidence type="ECO:0000259" key="17">
    <source>
        <dbReference type="SMART" id="SM00642"/>
    </source>
</evidence>
<comment type="cofactor">
    <cofactor evidence="2">
        <name>Ca(2+)</name>
        <dbReference type="ChEBI" id="CHEBI:29108"/>
    </cofactor>
</comment>
<feature type="domain" description="Glycosyl hydrolase family 13 catalytic" evidence="17">
    <location>
        <begin position="1"/>
        <end position="288"/>
    </location>
</feature>
<comment type="subunit">
    <text evidence="5">Monomer.</text>
</comment>
<evidence type="ECO:0000256" key="11">
    <source>
        <dbReference type="ARBA" id="ARBA00023214"/>
    </source>
</evidence>
<keyword evidence="10" id="KW-1015">Disulfide bond</keyword>
<keyword evidence="11" id="KW-0868">Chloride</keyword>
<comment type="cofactor">
    <cofactor evidence="3">
        <name>chloride</name>
        <dbReference type="ChEBI" id="CHEBI:17996"/>
    </cofactor>
</comment>
<evidence type="ECO:0000256" key="10">
    <source>
        <dbReference type="ARBA" id="ARBA00023157"/>
    </source>
</evidence>
<dbReference type="Gene3D" id="2.60.40.1180">
    <property type="entry name" value="Golgi alpha-mannosidase II"/>
    <property type="match status" value="1"/>
</dbReference>
<evidence type="ECO:0000313" key="18">
    <source>
        <dbReference type="EMBL" id="KAJ8969369.1"/>
    </source>
</evidence>
<gene>
    <name evidence="18" type="ORF">NQ317_002002</name>
</gene>
<dbReference type="InterPro" id="IPR006048">
    <property type="entry name" value="A-amylase/branching_C"/>
</dbReference>
<comment type="catalytic activity">
    <reaction evidence="1 15">
        <text>Endohydrolysis of (1-&gt;4)-alpha-D-glucosidic linkages in polysaccharides containing three or more (1-&gt;4)-alpha-linked D-glucose units.</text>
        <dbReference type="EC" id="3.2.1.1"/>
    </reaction>
</comment>
<accession>A0ABQ9IZX8</accession>
<evidence type="ECO:0000256" key="15">
    <source>
        <dbReference type="RuleBase" id="RU361134"/>
    </source>
</evidence>
<dbReference type="PRINTS" id="PR00110">
    <property type="entry name" value="ALPHAAMYLASE"/>
</dbReference>
<dbReference type="CDD" id="cd11317">
    <property type="entry name" value="AmyAc_bac_euk_AmyA"/>
    <property type="match status" value="1"/>
</dbReference>
<keyword evidence="8 15" id="KW-0378">Hydrolase</keyword>
<evidence type="ECO:0000256" key="6">
    <source>
        <dbReference type="ARBA" id="ARBA00012595"/>
    </source>
</evidence>
<evidence type="ECO:0000256" key="13">
    <source>
        <dbReference type="ARBA" id="ARBA00023295"/>
    </source>
</evidence>
<dbReference type="InterPro" id="IPR017853">
    <property type="entry name" value="GH"/>
</dbReference>
<dbReference type="InterPro" id="IPR006046">
    <property type="entry name" value="Alpha_amylase"/>
</dbReference>
<dbReference type="SUPFAM" id="SSF51011">
    <property type="entry name" value="Glycosyl hydrolase domain"/>
    <property type="match status" value="1"/>
</dbReference>
<evidence type="ECO:0000256" key="2">
    <source>
        <dbReference type="ARBA" id="ARBA00001913"/>
    </source>
</evidence>